<organism evidence="1 2">
    <name type="scientific">Kickxella alabastrina</name>
    <dbReference type="NCBI Taxonomy" id="61397"/>
    <lineage>
        <taxon>Eukaryota</taxon>
        <taxon>Fungi</taxon>
        <taxon>Fungi incertae sedis</taxon>
        <taxon>Zoopagomycota</taxon>
        <taxon>Kickxellomycotina</taxon>
        <taxon>Kickxellomycetes</taxon>
        <taxon>Kickxellales</taxon>
        <taxon>Kickxellaceae</taxon>
        <taxon>Kickxella</taxon>
    </lineage>
</organism>
<dbReference type="EMBL" id="JANBPG010000704">
    <property type="protein sequence ID" value="KAJ1894345.1"/>
    <property type="molecule type" value="Genomic_DNA"/>
</dbReference>
<evidence type="ECO:0000313" key="1">
    <source>
        <dbReference type="EMBL" id="KAJ1894345.1"/>
    </source>
</evidence>
<reference evidence="1" key="1">
    <citation type="submission" date="2022-07" db="EMBL/GenBank/DDBJ databases">
        <title>Phylogenomic reconstructions and comparative analyses of Kickxellomycotina fungi.</title>
        <authorList>
            <person name="Reynolds N.K."/>
            <person name="Stajich J.E."/>
            <person name="Barry K."/>
            <person name="Grigoriev I.V."/>
            <person name="Crous P."/>
            <person name="Smith M.E."/>
        </authorList>
    </citation>
    <scope>NUCLEOTIDE SEQUENCE</scope>
    <source>
        <strain evidence="1">Benny 63K</strain>
    </source>
</reference>
<evidence type="ECO:0000313" key="2">
    <source>
        <dbReference type="Proteomes" id="UP001150581"/>
    </source>
</evidence>
<proteinExistence type="predicted"/>
<sequence length="1338" mass="144535">MISNLAPVRIYPLASVRTNIYKASRTNAASISTAGIALLGTLRVAQNSQIFSYPPYEVSPGCVVFVDRCNATSTQEEFIRCRLLNPQASWFDTQVCVLITHWRYIHHPAALHSPRAGALAYIEVLSAPIILSRSDYMLPECHYPLSWWLDQQVHPELDYEKQFVAAIKCVAPTSGNRAAKILTSGASAAAGKDRRRQCLISISGRVSAVSALSAIGDGSDAFGFIIDLSVDALPPNSMSDAVGTISIPVLLSAQRFPGIFAALFIGDLVFVSGLQPSTLRTGETDRVPIFAASPTSLAFRIDDFDALEDSQMYISRQSQSAFTQSSQESLLSQIALGQAAPMTTATTPKSQPGAVAHLDDGHLLAHQNKLESYEGEITQMLDLTLGVYVIDGCHILVLAYWPQFSPLMVLRPGTRVLLDNMHVVLLKNSSSYRWSWLKHIWPDRSGPQVLPTDQQRALVFGACARSSVRIADFAPGSDPGSAQIFLDSDLAFALAKRAGGLARLLETAEVFWKLSKKFPSGPLPTKGSGSDAAKQILGMALVWTGATSSARRNPNTEFLAHSKHCQSNRTGAAMRVVTLGNVLRRLGLFRDIQMQSRQPARGGARLSPEVQVQASSIYPEDLLLQSTPLVGRIVLGDRGEVFLWDSTGYMRVQPSCISGSRPLRGAAESHSPLFSGQHLIGHLYSWNNWRFSIETIDVAAINKTSGAGMQQLPDFALVYAAISSPAIMYADPNFGGVTNLQLPMQPVSERIGGNSGPEKPICFVMYVHWQGAVAPVLDSPSIGSTGQSADSDSPWPSRACVKGVALSIRHDHFHQQLRNAPDGRPAINLALARNADPGQHQMEHCTVHFSPRKLPVQFSPGSAYVVCLHARSSMRYMHGGQAGSSIVVVRMGPLDHIHPVQLFSNGQRIGASQPYIAKALAIPTVHIEHDSASGSSIAERLQAPRVFSVREINEETVAGRDSEYAAPGSLISVCGIVLQREVKRVVLFSRHKSSADSSSNVGSSSDDNANGGDPVAGLFENCITLRDEDDIVCTISLYIKLSSYTHPVGLLPGAGAIFQNVTVGAAKTTGHRYLSSTFATSIVPVPTQSTPSANPVDIQSNELEDGTHAVRLCIGQLTGWSSGDQAQRRFMLSCRVTHVESLSVFMECTACGQTVCGLSCSCFSKRHRMVDRQSPDTAYLSDSTTAQPRIELACRVSDGSGMARVVTSSALDTISMIGLTSGDVEELYQTAAQSWNGQLLWNAPAHSTWHYQDSNAHGSGDNGSDPVGRMLGQAGAAAICVEGFVAGQRGQKRPEERQMVRINGHDMVFKKYAVPRISALRVTRLDVAEQSWFLLDGI</sequence>
<dbReference type="Proteomes" id="UP001150581">
    <property type="component" value="Unassembled WGS sequence"/>
</dbReference>
<name>A0ACC1IJ18_9FUNG</name>
<keyword evidence="2" id="KW-1185">Reference proteome</keyword>
<accession>A0ACC1IJ18</accession>
<protein>
    <submittedName>
        <fullName evidence="1">Uncharacterized protein</fullName>
    </submittedName>
</protein>
<gene>
    <name evidence="1" type="ORF">LPJ66_005246</name>
</gene>
<comment type="caution">
    <text evidence="1">The sequence shown here is derived from an EMBL/GenBank/DDBJ whole genome shotgun (WGS) entry which is preliminary data.</text>
</comment>